<keyword evidence="1" id="KW-1133">Transmembrane helix</keyword>
<accession>A0A9Q0J808</accession>
<comment type="caution">
    <text evidence="2">The sequence shown here is derived from an EMBL/GenBank/DDBJ whole genome shotgun (WGS) entry which is preliminary data.</text>
</comment>
<keyword evidence="1" id="KW-0472">Membrane</keyword>
<evidence type="ECO:0000256" key="1">
    <source>
        <dbReference type="SAM" id="Phobius"/>
    </source>
</evidence>
<dbReference type="AlphaFoldDB" id="A0A9Q0J808"/>
<name>A0A9Q0J808_9ROSI</name>
<evidence type="ECO:0000313" key="2">
    <source>
        <dbReference type="EMBL" id="KAJ4831778.1"/>
    </source>
</evidence>
<dbReference type="EMBL" id="JAKUCV010005284">
    <property type="protein sequence ID" value="KAJ4831778.1"/>
    <property type="molecule type" value="Genomic_DNA"/>
</dbReference>
<organism evidence="2 3">
    <name type="scientific">Turnera subulata</name>
    <dbReference type="NCBI Taxonomy" id="218843"/>
    <lineage>
        <taxon>Eukaryota</taxon>
        <taxon>Viridiplantae</taxon>
        <taxon>Streptophyta</taxon>
        <taxon>Embryophyta</taxon>
        <taxon>Tracheophyta</taxon>
        <taxon>Spermatophyta</taxon>
        <taxon>Magnoliopsida</taxon>
        <taxon>eudicotyledons</taxon>
        <taxon>Gunneridae</taxon>
        <taxon>Pentapetalae</taxon>
        <taxon>rosids</taxon>
        <taxon>fabids</taxon>
        <taxon>Malpighiales</taxon>
        <taxon>Passifloraceae</taxon>
        <taxon>Turnera</taxon>
    </lineage>
</organism>
<keyword evidence="3" id="KW-1185">Reference proteome</keyword>
<evidence type="ECO:0000313" key="3">
    <source>
        <dbReference type="Proteomes" id="UP001141552"/>
    </source>
</evidence>
<reference evidence="2" key="1">
    <citation type="submission" date="2022-02" db="EMBL/GenBank/DDBJ databases">
        <authorList>
            <person name="Henning P.M."/>
            <person name="McCubbin A.G."/>
            <person name="Shore J.S."/>
        </authorList>
    </citation>
    <scope>NUCLEOTIDE SEQUENCE</scope>
    <source>
        <strain evidence="2">F60SS</strain>
        <tissue evidence="2">Leaves</tissue>
    </source>
</reference>
<sequence length="123" mass="14052">MATMEVGNGESTGDTMWASLWCWEAENILNYIPNESYMSTRENLTTFKFLELQDLWLGMIGGICLQTIILIILTSITNWKREAEQAESRVKKWGIIGRPLMMYGKVKVHEDYNGQMLVLLSAA</sequence>
<gene>
    <name evidence="2" type="ORF">Tsubulata_039050</name>
</gene>
<reference evidence="2" key="2">
    <citation type="journal article" date="2023" name="Plants (Basel)">
        <title>Annotation of the Turnera subulata (Passifloraceae) Draft Genome Reveals the S-Locus Evolved after the Divergence of Turneroideae from Passifloroideae in a Stepwise Manner.</title>
        <authorList>
            <person name="Henning P.M."/>
            <person name="Roalson E.H."/>
            <person name="Mir W."/>
            <person name="McCubbin A.G."/>
            <person name="Shore J.S."/>
        </authorList>
    </citation>
    <scope>NUCLEOTIDE SEQUENCE</scope>
    <source>
        <strain evidence="2">F60SS</strain>
    </source>
</reference>
<dbReference type="Proteomes" id="UP001141552">
    <property type="component" value="Unassembled WGS sequence"/>
</dbReference>
<feature type="transmembrane region" description="Helical" evidence="1">
    <location>
        <begin position="55"/>
        <end position="79"/>
    </location>
</feature>
<proteinExistence type="predicted"/>
<protein>
    <submittedName>
        <fullName evidence="2">Uncharacterized protein</fullName>
    </submittedName>
</protein>
<keyword evidence="1" id="KW-0812">Transmembrane</keyword>